<protein>
    <recommendedName>
        <fullName evidence="3">ABC transporter domain-containing protein</fullName>
    </recommendedName>
</protein>
<evidence type="ECO:0000313" key="4">
    <source>
        <dbReference type="EMBL" id="ODV95412.1"/>
    </source>
</evidence>
<dbReference type="STRING" id="669874.A0A1E4TUG7"/>
<reference evidence="5" key="1">
    <citation type="submission" date="2016-05" db="EMBL/GenBank/DDBJ databases">
        <title>Comparative genomics of biotechnologically important yeasts.</title>
        <authorList>
            <consortium name="DOE Joint Genome Institute"/>
            <person name="Riley R."/>
            <person name="Haridas S."/>
            <person name="Wolfe K.H."/>
            <person name="Lopes M.R."/>
            <person name="Hittinger C.T."/>
            <person name="Goker M."/>
            <person name="Salamov A."/>
            <person name="Wisecaver J."/>
            <person name="Long T.M."/>
            <person name="Aerts A.L."/>
            <person name="Barry K."/>
            <person name="Choi C."/>
            <person name="Clum A."/>
            <person name="Coughlan A.Y."/>
            <person name="Deshpande S."/>
            <person name="Douglass A.P."/>
            <person name="Hanson S.J."/>
            <person name="Klenk H.-P."/>
            <person name="Labutti K."/>
            <person name="Lapidus A."/>
            <person name="Lindquist E."/>
            <person name="Lipzen A."/>
            <person name="Meier-Kolthoff J.P."/>
            <person name="Ohm R.A."/>
            <person name="Otillar R.P."/>
            <person name="Pangilinan J."/>
            <person name="Peng Y."/>
            <person name="Rokas A."/>
            <person name="Rosa C.A."/>
            <person name="Scheuner C."/>
            <person name="Sibirny A.A."/>
            <person name="Slot J.C."/>
            <person name="Stielow J.B."/>
            <person name="Sun H."/>
            <person name="Kurtzman C.P."/>
            <person name="Blackwell M."/>
            <person name="Grigoriev I.V."/>
            <person name="Jeffries T.W."/>
        </authorList>
    </citation>
    <scope>NUCLEOTIDE SEQUENCE [LARGE SCALE GENOMIC DNA]</scope>
    <source>
        <strain evidence="5">NRRL Y-2460</strain>
    </source>
</reference>
<dbReference type="GO" id="GO:0016887">
    <property type="term" value="F:ATP hydrolysis activity"/>
    <property type="evidence" value="ECO:0007669"/>
    <property type="project" value="InterPro"/>
</dbReference>
<evidence type="ECO:0000256" key="2">
    <source>
        <dbReference type="ARBA" id="ARBA00022840"/>
    </source>
</evidence>
<gene>
    <name evidence="4" type="ORF">PACTADRAFT_42173</name>
</gene>
<feature type="domain" description="ABC transporter" evidence="3">
    <location>
        <begin position="10"/>
        <end position="258"/>
    </location>
</feature>
<dbReference type="EMBL" id="KV454014">
    <property type="protein sequence ID" value="ODV95412.1"/>
    <property type="molecule type" value="Genomic_DNA"/>
</dbReference>
<dbReference type="InterPro" id="IPR027417">
    <property type="entry name" value="P-loop_NTPase"/>
</dbReference>
<accession>A0A1E4TUG7</accession>
<dbReference type="InterPro" id="IPR003439">
    <property type="entry name" value="ABC_transporter-like_ATP-bd"/>
</dbReference>
<dbReference type="PANTHER" id="PTHR43158:SF2">
    <property type="entry name" value="SKFA PEPTIDE EXPORT ATP-BINDING PROTEIN SKFE"/>
    <property type="match status" value="1"/>
</dbReference>
<dbReference type="GO" id="GO:0030014">
    <property type="term" value="C:CCR4-NOT complex"/>
    <property type="evidence" value="ECO:0007669"/>
    <property type="project" value="EnsemblFungi"/>
</dbReference>
<dbReference type="PROSITE" id="PS50893">
    <property type="entry name" value="ABC_TRANSPORTER_2"/>
    <property type="match status" value="1"/>
</dbReference>
<dbReference type="InterPro" id="IPR003593">
    <property type="entry name" value="AAA+_ATPase"/>
</dbReference>
<sequence>MSDLVTEYAVSTENLSYLFPNKKVGLANITLAVPKHSRVLIVGPNGAGKSTLLKILAGQKLIKSGKILINGVDPFAFNKPAPASANSTGAPRQMGITTYLGTEWANNEITKRDVPVTVLIGSIGGDLLPERRDLLIDLLDIDISWRMNQISDGERRRVQLAMGLLKPWNLLLLDEVTVDLDVLVRNRLLSFLAKETETRDATVIYATHIFDGLGGNFGDKYKSWPTSIVHLSGGKKLQDFSIDQIEYVNESESNDEKIIKIAKVNSLHPLALKWLNQDLIARGERSEDKTRPKWTDLEKEMESKYYDDKGRVTDYFKTTRSVN</sequence>
<dbReference type="GO" id="GO:0005524">
    <property type="term" value="F:ATP binding"/>
    <property type="evidence" value="ECO:0007669"/>
    <property type="project" value="UniProtKB-KW"/>
</dbReference>
<dbReference type="SMART" id="SM00382">
    <property type="entry name" value="AAA"/>
    <property type="match status" value="1"/>
</dbReference>
<organism evidence="4 5">
    <name type="scientific">Pachysolen tannophilus NRRL Y-2460</name>
    <dbReference type="NCBI Taxonomy" id="669874"/>
    <lineage>
        <taxon>Eukaryota</taxon>
        <taxon>Fungi</taxon>
        <taxon>Dikarya</taxon>
        <taxon>Ascomycota</taxon>
        <taxon>Saccharomycotina</taxon>
        <taxon>Pichiomycetes</taxon>
        <taxon>Pachysolenaceae</taxon>
        <taxon>Pachysolen</taxon>
    </lineage>
</organism>
<dbReference type="Pfam" id="PF00005">
    <property type="entry name" value="ABC_tran"/>
    <property type="match status" value="1"/>
</dbReference>
<keyword evidence="1" id="KW-0547">Nucleotide-binding</keyword>
<dbReference type="AlphaFoldDB" id="A0A1E4TUG7"/>
<dbReference type="SUPFAM" id="SSF52540">
    <property type="entry name" value="P-loop containing nucleoside triphosphate hydrolases"/>
    <property type="match status" value="1"/>
</dbReference>
<dbReference type="OrthoDB" id="6512918at2759"/>
<dbReference type="Gene3D" id="3.40.50.300">
    <property type="entry name" value="P-loop containing nucleotide triphosphate hydrolases"/>
    <property type="match status" value="1"/>
</dbReference>
<evidence type="ECO:0000313" key="5">
    <source>
        <dbReference type="Proteomes" id="UP000094236"/>
    </source>
</evidence>
<dbReference type="CDD" id="cd00267">
    <property type="entry name" value="ABC_ATPase"/>
    <property type="match status" value="1"/>
</dbReference>
<keyword evidence="2" id="KW-0067">ATP-binding</keyword>
<dbReference type="PANTHER" id="PTHR43158">
    <property type="entry name" value="SKFA PEPTIDE EXPORT ATP-BINDING PROTEIN SKFE"/>
    <property type="match status" value="1"/>
</dbReference>
<name>A0A1E4TUG7_PACTA</name>
<proteinExistence type="predicted"/>
<evidence type="ECO:0000256" key="1">
    <source>
        <dbReference type="ARBA" id="ARBA00022741"/>
    </source>
</evidence>
<keyword evidence="5" id="KW-1185">Reference proteome</keyword>
<dbReference type="GO" id="GO:0006357">
    <property type="term" value="P:regulation of transcription by RNA polymerase II"/>
    <property type="evidence" value="ECO:0007669"/>
    <property type="project" value="EnsemblFungi"/>
</dbReference>
<dbReference type="Proteomes" id="UP000094236">
    <property type="component" value="Unassembled WGS sequence"/>
</dbReference>
<evidence type="ECO:0000259" key="3">
    <source>
        <dbReference type="PROSITE" id="PS50893"/>
    </source>
</evidence>